<organism evidence="2 3">
    <name type="scientific">Penicillium canariense</name>
    <dbReference type="NCBI Taxonomy" id="189055"/>
    <lineage>
        <taxon>Eukaryota</taxon>
        <taxon>Fungi</taxon>
        <taxon>Dikarya</taxon>
        <taxon>Ascomycota</taxon>
        <taxon>Pezizomycotina</taxon>
        <taxon>Eurotiomycetes</taxon>
        <taxon>Eurotiomycetidae</taxon>
        <taxon>Eurotiales</taxon>
        <taxon>Aspergillaceae</taxon>
        <taxon>Penicillium</taxon>
    </lineage>
</organism>
<evidence type="ECO:0000256" key="1">
    <source>
        <dbReference type="SAM" id="MobiDB-lite"/>
    </source>
</evidence>
<comment type="caution">
    <text evidence="2">The sequence shown here is derived from an EMBL/GenBank/DDBJ whole genome shotgun (WGS) entry which is preliminary data.</text>
</comment>
<dbReference type="RefSeq" id="XP_056546965.1">
    <property type="nucleotide sequence ID" value="XM_056683359.1"/>
</dbReference>
<name>A0A9W9IF95_9EURO</name>
<evidence type="ECO:0000313" key="2">
    <source>
        <dbReference type="EMBL" id="KAJ5175357.1"/>
    </source>
</evidence>
<reference evidence="2" key="1">
    <citation type="submission" date="2022-11" db="EMBL/GenBank/DDBJ databases">
        <authorList>
            <person name="Petersen C."/>
        </authorList>
    </citation>
    <scope>NUCLEOTIDE SEQUENCE</scope>
    <source>
        <strain evidence="2">IBT 26290</strain>
    </source>
</reference>
<keyword evidence="3" id="KW-1185">Reference proteome</keyword>
<feature type="compositionally biased region" description="Low complexity" evidence="1">
    <location>
        <begin position="18"/>
        <end position="31"/>
    </location>
</feature>
<dbReference type="GeneID" id="81422535"/>
<reference evidence="2" key="2">
    <citation type="journal article" date="2023" name="IMA Fungus">
        <title>Comparative genomic study of the Penicillium genus elucidates a diverse pangenome and 15 lateral gene transfer events.</title>
        <authorList>
            <person name="Petersen C."/>
            <person name="Sorensen T."/>
            <person name="Nielsen M.R."/>
            <person name="Sondergaard T.E."/>
            <person name="Sorensen J.L."/>
            <person name="Fitzpatrick D.A."/>
            <person name="Frisvad J.C."/>
            <person name="Nielsen K.L."/>
        </authorList>
    </citation>
    <scope>NUCLEOTIDE SEQUENCE</scope>
    <source>
        <strain evidence="2">IBT 26290</strain>
    </source>
</reference>
<feature type="region of interest" description="Disordered" evidence="1">
    <location>
        <begin position="450"/>
        <end position="475"/>
    </location>
</feature>
<gene>
    <name evidence="2" type="ORF">N7482_001234</name>
</gene>
<proteinExistence type="predicted"/>
<evidence type="ECO:0000313" key="3">
    <source>
        <dbReference type="Proteomes" id="UP001149163"/>
    </source>
</evidence>
<protein>
    <submittedName>
        <fullName evidence="2">Uncharacterized protein</fullName>
    </submittedName>
</protein>
<dbReference type="EMBL" id="JAPQKN010000001">
    <property type="protein sequence ID" value="KAJ5175357.1"/>
    <property type="molecule type" value="Genomic_DNA"/>
</dbReference>
<dbReference type="OrthoDB" id="4497058at2759"/>
<dbReference type="AlphaFoldDB" id="A0A9W9IF95"/>
<sequence>MSTLFEAAQSLQPSAMEPPDSSSAAKPSSVHTTFVETESSEVTVQNITARFFFNRPTKDLIPARFLQMAQNTPAVQRKAWIFRIGADNARHVNVRDWPEVDIRYRGVFRTLKRVPRFEKGLWEGGSDSCQEKLDDGQPRAQSQLVYALLNEIGEMLDLKRETKDEMNIFYLRPRLLACQLEYWTGYRQKYKDGPETDGYLSLDFEPDRISPIPILPVSTTTRCFRANRTAQSKLTKFQTNTEEPLESSLANKFKLMLGQLLQHVKPLPVPGDKIPDQEIFLIGQHGSKLHLLRAFFPGHKMSSLWCRRELPCPAPIFPPMSESLSPSPPASSPRNPTSVHIEHSDGDESEADATSPVTRRLRRRRSSSHRFYAAENIERLRRHFEATKLSMLDRELDTRTFRVLGTREFDLWKEDDFAAAIHVLVALEMYLLSGKARCGMLQQVFLTNPYPGDSSGTASEDGEAEVEAKPEYEDG</sequence>
<accession>A0A9W9IF95</accession>
<feature type="region of interest" description="Disordered" evidence="1">
    <location>
        <begin position="321"/>
        <end position="362"/>
    </location>
</feature>
<dbReference type="Proteomes" id="UP001149163">
    <property type="component" value="Unassembled WGS sequence"/>
</dbReference>
<feature type="region of interest" description="Disordered" evidence="1">
    <location>
        <begin position="8"/>
        <end position="31"/>
    </location>
</feature>
<feature type="compositionally biased region" description="Basic and acidic residues" evidence="1">
    <location>
        <begin position="466"/>
        <end position="475"/>
    </location>
</feature>